<feature type="domain" description="Tn3 transposase DDE" evidence="5">
    <location>
        <begin position="570"/>
        <end position="954"/>
    </location>
</feature>
<evidence type="ECO:0000259" key="5">
    <source>
        <dbReference type="Pfam" id="PF01526"/>
    </source>
</evidence>
<dbReference type="InterPro" id="IPR025296">
    <property type="entry name" value="DUF4158"/>
</dbReference>
<accession>A0ABV7H2D0</accession>
<keyword evidence="2" id="KW-0815">Transposition</keyword>
<dbReference type="InterPro" id="IPR047653">
    <property type="entry name" value="Tn3-like_transpos"/>
</dbReference>
<proteinExistence type="inferred from homology"/>
<dbReference type="EMBL" id="JBHRTI010000003">
    <property type="protein sequence ID" value="MFC3146953.1"/>
    <property type="molecule type" value="Genomic_DNA"/>
</dbReference>
<evidence type="ECO:0000256" key="1">
    <source>
        <dbReference type="ARBA" id="ARBA00009402"/>
    </source>
</evidence>
<keyword evidence="3" id="KW-0238">DNA-binding</keyword>
<evidence type="ECO:0000256" key="2">
    <source>
        <dbReference type="ARBA" id="ARBA00022578"/>
    </source>
</evidence>
<evidence type="ECO:0000313" key="8">
    <source>
        <dbReference type="Proteomes" id="UP001595556"/>
    </source>
</evidence>
<keyword evidence="4" id="KW-0233">DNA recombination</keyword>
<dbReference type="RefSeq" id="WP_377301583.1">
    <property type="nucleotide sequence ID" value="NZ_CP180191.1"/>
</dbReference>
<dbReference type="Pfam" id="PF01526">
    <property type="entry name" value="DDE_Tnp_Tn3"/>
    <property type="match status" value="1"/>
</dbReference>
<dbReference type="Pfam" id="PF13700">
    <property type="entry name" value="DUF4158"/>
    <property type="match status" value="1"/>
</dbReference>
<feature type="domain" description="DUF4158" evidence="6">
    <location>
        <begin position="16"/>
        <end position="170"/>
    </location>
</feature>
<evidence type="ECO:0000259" key="6">
    <source>
        <dbReference type="Pfam" id="PF13700"/>
    </source>
</evidence>
<reference evidence="8" key="1">
    <citation type="journal article" date="2019" name="Int. J. Syst. Evol. Microbiol.">
        <title>The Global Catalogue of Microorganisms (GCM) 10K type strain sequencing project: providing services to taxonomists for standard genome sequencing and annotation.</title>
        <authorList>
            <consortium name="The Broad Institute Genomics Platform"/>
            <consortium name="The Broad Institute Genome Sequencing Center for Infectious Disease"/>
            <person name="Wu L."/>
            <person name="Ma J."/>
        </authorList>
    </citation>
    <scope>NUCLEOTIDE SEQUENCE [LARGE SCALE GENOMIC DNA]</scope>
    <source>
        <strain evidence="8">KCTC 52168</strain>
    </source>
</reference>
<sequence>MRNIHRWQHQYIGTSEVPKSLSVVELQEFFSFSPIELEALQSKRKDALKLAAAIQLGFLKMTGCPLPDLEAIPLRLLRHVASELGVPPVAIATLRSLYERGKTRYEHQWWAMELLGFSKIDAAGLKALAAYLNQEASTAPTTDALADRARAWLYQHSLIAMPTRELRALAVQAMASAETSLLRLIHEQVRPADINEWVNQVLATHPETGRTTLEWLQQPPRRKSVNAIRERTARIDFLKKLGVHQVDVDAIYFEKIKAYAAELRNMRPVKFRELKEPTRTLRLISFLRWTLLASTDAAIMLGARRVTKLISDAYKHAESLEAKASKPHHQALVEIFARVNDESVSDEQFRGFVRELSEQYTPPKFPSRAAAARWLLSEPNPEVRTLLSELRKLDLQGEPDAEVVKMAQYLHTLYVAKQGALPEQPPVRVPRTWRELIEGEDRERAMRALEACTLIGLRKGLRSGAVYVAHSDSFRGRAQLLISDEDWTRDRVVRYQQLSLPADGTEFLEVLTRDLELKLRELGAAVEAGKLQTEDGRFHVARFKPVVESQEVAQNRNDLINKIGVVQFPDLILEMDSRTGFSKILLGRVARDVDELLAVYAGMIAHGCALDASQVSHSIPQLAASAVLRGMTLFENTAALRAANDAVVSFQKRLPICAAWGDGSLASADMMSLDVSKHIWLARADYRRKLQSVGTYTLVSDFWSVLYDTPIILNERQAGAAIEAALRQTEADIGRLAVDTHGYTDFAMGLAKLLGFALCPRLARFAERKLYVPSNLKDIPESLADLTIRNISLPQIKAAWDDLVRIAASVETGHVSATVLMARYGSAASDNPIYKAGVHLGRLMRSLYLCDFLLSEDLRRAVNRILVHGESVHQLQRAIYTGTYSKPRGQHVPELHAASGALTLMTNLCLAWTANKMQDTLLGEHGQTLSEDELRWLAQVSPARFSNINFRGVFTFPVEQYARWLFSGNASRAA</sequence>
<keyword evidence="8" id="KW-1185">Reference proteome</keyword>
<dbReference type="NCBIfam" id="NF033527">
    <property type="entry name" value="transpos_Tn3"/>
    <property type="match status" value="1"/>
</dbReference>
<protein>
    <submittedName>
        <fullName evidence="7">Tn3 family transposase</fullName>
    </submittedName>
</protein>
<dbReference type="Proteomes" id="UP001595556">
    <property type="component" value="Unassembled WGS sequence"/>
</dbReference>
<name>A0ABV7H2D0_9BURK</name>
<gene>
    <name evidence="7" type="ORF">ACFOEN_04760</name>
</gene>
<evidence type="ECO:0000313" key="7">
    <source>
        <dbReference type="EMBL" id="MFC3146953.1"/>
    </source>
</evidence>
<evidence type="ECO:0000256" key="4">
    <source>
        <dbReference type="ARBA" id="ARBA00023172"/>
    </source>
</evidence>
<comment type="caution">
    <text evidence="7">The sequence shown here is derived from an EMBL/GenBank/DDBJ whole genome shotgun (WGS) entry which is preliminary data.</text>
</comment>
<evidence type="ECO:0000256" key="3">
    <source>
        <dbReference type="ARBA" id="ARBA00023125"/>
    </source>
</evidence>
<dbReference type="InterPro" id="IPR002513">
    <property type="entry name" value="Tn3_Tnp_DDE_dom"/>
</dbReference>
<organism evidence="7 8">
    <name type="scientific">Piscinibacterium candidicorallinum</name>
    <dbReference type="NCBI Taxonomy" id="1793872"/>
    <lineage>
        <taxon>Bacteria</taxon>
        <taxon>Pseudomonadati</taxon>
        <taxon>Pseudomonadota</taxon>
        <taxon>Betaproteobacteria</taxon>
        <taxon>Burkholderiales</taxon>
        <taxon>Piscinibacterium</taxon>
    </lineage>
</organism>
<comment type="similarity">
    <text evidence="1">Belongs to the transposase 7 family.</text>
</comment>